<reference evidence="1 2" key="1">
    <citation type="submission" date="2024-01" db="EMBL/GenBank/DDBJ databases">
        <title>The complete chloroplast genome sequence of Lithospermum erythrorhizon: insights into the phylogenetic relationship among Boraginaceae species and the maternal lineages of purple gromwells.</title>
        <authorList>
            <person name="Okada T."/>
            <person name="Watanabe K."/>
        </authorList>
    </citation>
    <scope>NUCLEOTIDE SEQUENCE [LARGE SCALE GENOMIC DNA]</scope>
</reference>
<dbReference type="AlphaFoldDB" id="A0AAV3PIW6"/>
<accession>A0AAV3PIW6</accession>
<dbReference type="Proteomes" id="UP001454036">
    <property type="component" value="Unassembled WGS sequence"/>
</dbReference>
<comment type="caution">
    <text evidence="1">The sequence shown here is derived from an EMBL/GenBank/DDBJ whole genome shotgun (WGS) entry which is preliminary data.</text>
</comment>
<protein>
    <submittedName>
        <fullName evidence="1">Uncharacterized protein</fullName>
    </submittedName>
</protein>
<keyword evidence="2" id="KW-1185">Reference proteome</keyword>
<proteinExistence type="predicted"/>
<organism evidence="1 2">
    <name type="scientific">Lithospermum erythrorhizon</name>
    <name type="common">Purple gromwell</name>
    <name type="synonym">Lithospermum officinale var. erythrorhizon</name>
    <dbReference type="NCBI Taxonomy" id="34254"/>
    <lineage>
        <taxon>Eukaryota</taxon>
        <taxon>Viridiplantae</taxon>
        <taxon>Streptophyta</taxon>
        <taxon>Embryophyta</taxon>
        <taxon>Tracheophyta</taxon>
        <taxon>Spermatophyta</taxon>
        <taxon>Magnoliopsida</taxon>
        <taxon>eudicotyledons</taxon>
        <taxon>Gunneridae</taxon>
        <taxon>Pentapetalae</taxon>
        <taxon>asterids</taxon>
        <taxon>lamiids</taxon>
        <taxon>Boraginales</taxon>
        <taxon>Boraginaceae</taxon>
        <taxon>Boraginoideae</taxon>
        <taxon>Lithospermeae</taxon>
        <taxon>Lithospermum</taxon>
    </lineage>
</organism>
<dbReference type="EMBL" id="BAABME010001738">
    <property type="protein sequence ID" value="GAA0151200.1"/>
    <property type="molecule type" value="Genomic_DNA"/>
</dbReference>
<evidence type="ECO:0000313" key="2">
    <source>
        <dbReference type="Proteomes" id="UP001454036"/>
    </source>
</evidence>
<gene>
    <name evidence="1" type="ORF">LIER_09973</name>
</gene>
<name>A0AAV3PIW6_LITER</name>
<evidence type="ECO:0000313" key="1">
    <source>
        <dbReference type="EMBL" id="GAA0151200.1"/>
    </source>
</evidence>
<sequence>MGRFNVTYLLDDIGSKSVITSPQRRRQWEKTTGGWWEERGGGVILETMRSPSSLEIDEFFTPMMTFARRLEKIVEVDVEDESGIWMRRTRSGKILGRRSLKLLEENDVMFYSPGKSFQE</sequence>